<dbReference type="CDD" id="cd18808">
    <property type="entry name" value="SF1_C_Upf1"/>
    <property type="match status" value="1"/>
</dbReference>
<dbReference type="InterPro" id="IPR027417">
    <property type="entry name" value="P-loop_NTPase"/>
</dbReference>
<dbReference type="InterPro" id="IPR003593">
    <property type="entry name" value="AAA+_ATPase"/>
</dbReference>
<accession>A0A328Z9J0</accession>
<dbReference type="GO" id="GO:0004386">
    <property type="term" value="F:helicase activity"/>
    <property type="evidence" value="ECO:0007669"/>
    <property type="project" value="InterPro"/>
</dbReference>
<dbReference type="Proteomes" id="UP000248856">
    <property type="component" value="Unassembled WGS sequence"/>
</dbReference>
<keyword evidence="3" id="KW-1185">Reference proteome</keyword>
<evidence type="ECO:0000313" key="3">
    <source>
        <dbReference type="Proteomes" id="UP000248856"/>
    </source>
</evidence>
<dbReference type="Pfam" id="PF13086">
    <property type="entry name" value="AAA_11"/>
    <property type="match status" value="1"/>
</dbReference>
<evidence type="ECO:0000313" key="2">
    <source>
        <dbReference type="EMBL" id="RAR79427.1"/>
    </source>
</evidence>
<dbReference type="SUPFAM" id="SSF52540">
    <property type="entry name" value="P-loop containing nucleoside triphosphate hydrolases"/>
    <property type="match status" value="1"/>
</dbReference>
<reference evidence="2 3" key="1">
    <citation type="submission" date="2018-06" db="EMBL/GenBank/DDBJ databases">
        <title>Genomic Encyclopedia of Archaeal and Bacterial Type Strains, Phase II (KMG-II): from individual species to whole genera.</title>
        <authorList>
            <person name="Goeker M."/>
        </authorList>
    </citation>
    <scope>NUCLEOTIDE SEQUENCE [LARGE SCALE GENOMIC DNA]</scope>
    <source>
        <strain evidence="2 3">CFPB 3232</strain>
    </source>
</reference>
<dbReference type="SMART" id="SM00382">
    <property type="entry name" value="AAA"/>
    <property type="match status" value="1"/>
</dbReference>
<dbReference type="InterPro" id="IPR045055">
    <property type="entry name" value="DNA2/NAM7-like"/>
</dbReference>
<feature type="domain" description="AAA+ ATPase" evidence="1">
    <location>
        <begin position="426"/>
        <end position="827"/>
    </location>
</feature>
<protein>
    <submittedName>
        <fullName evidence="2">AAA domain-containing protein</fullName>
    </submittedName>
</protein>
<dbReference type="InterPro" id="IPR047187">
    <property type="entry name" value="SF1_C_Upf1"/>
</dbReference>
<dbReference type="AlphaFoldDB" id="A0A328Z9J0"/>
<dbReference type="Pfam" id="PF13087">
    <property type="entry name" value="AAA_12"/>
    <property type="match status" value="1"/>
</dbReference>
<dbReference type="RefSeq" id="WP_170146255.1">
    <property type="nucleotide sequence ID" value="NZ_CBCSGC010000006.1"/>
</dbReference>
<comment type="caution">
    <text evidence="2">The sequence shown here is derived from an EMBL/GenBank/DDBJ whole genome shotgun (WGS) entry which is preliminary data.</text>
</comment>
<evidence type="ECO:0000259" key="1">
    <source>
        <dbReference type="SMART" id="SM00382"/>
    </source>
</evidence>
<dbReference type="PANTHER" id="PTHR10887:SF495">
    <property type="entry name" value="HELICASE SENATAXIN ISOFORM X1-RELATED"/>
    <property type="match status" value="1"/>
</dbReference>
<sequence>MKLSESPFLSSEVLTAGVGDGSAPASAWTAGASALLSAEADAWILTQGQNLAYLELTSGSKDLDQRATNPETRWVLQDARKGQVRIRYFTPQKTLALPGLDILIDTRAVDQMRQSRHIDSDDIAVAAAWLSEEFVCSDPLDGACMVFLAIYGSDRKGQVQLVGRRFALDLREDAQGALWFERLARRPRSVEQPFTLLLAQVRITDAAADVKPEGARQADTLRAAATTPGGYLDLWRLYGQREWDRTLRRGAQIQAVQYTGVVPVSAEGGGWILRGDPALLQAFWKRWQEETDGSELAEVGETPPDWSVERDLEAPVSRKRSPIKGTISLGQGELVLDTQGREPPFPGYVYLSLAGHRTQHLRRIRARQSIEGGYGVPGLSALLLDIPLPRVRASTQQPLTRHVRETFHQGRPTERQIEALDVALNTPDVALIIGPPGTGKTQVIAALERRLSELNEGQVIAQEVLISSFQHDAVENALGRSRVYGLPAIKVGGRRDHAGEDPLAVWIHEQEAAISGVLTELKQAHPHYHAFSDLQTLTRNLLMLGSPPERRAADLDALAGRLDEVEWHGQIRMTYEWRQRWSNLRAKGVGVEGGATVPAERRLELRRTVRALRTDAVSFMDDGPERASSLLNKASSYPGWLQSEELATLEEAELALEADEMLLQALESLQMRLLDRLMDERRSLAQRNRLPDELRDLLKELQAQLARAVVNSDWGLVAAIERYQEALEVQPRRVQQAVETYSSVVGATCQQAVSRQMALLKDGSEDAISGLRFGSVVVDEAARANPLDLFIPMALARRRVVLVGDPRQLPHLLDAEIEEEIRTERGDQVASATYQQSLFERLWRQFERRKSIDGINRVVMLDQQFRMHPRLGDFVSKHFYEKAGLGRVHSGRPASDFTLTLPDFGRAVAAWMDVPASEGSEGRPSAGSRTRVRDAEAKRVALLVKRLLQQLPEDASIGVITFYSGQRDAICKALSSGQQPVMKWVDGVWRPRESFAQLPNGGERFRVGTVDAFQGKEFDVVLLSTVRSNARQVEIPSPEAEAAERDRFELQASSRYGHLRTPNRLNVAMSRQRRMLIAVGDRAMFEDPIAESCVPEMHAFLAFCDEEARRG</sequence>
<organism evidence="2 3">
    <name type="scientific">Paracidovorax anthurii</name>
    <dbReference type="NCBI Taxonomy" id="78229"/>
    <lineage>
        <taxon>Bacteria</taxon>
        <taxon>Pseudomonadati</taxon>
        <taxon>Pseudomonadota</taxon>
        <taxon>Betaproteobacteria</taxon>
        <taxon>Burkholderiales</taxon>
        <taxon>Comamonadaceae</taxon>
        <taxon>Paracidovorax</taxon>
    </lineage>
</organism>
<name>A0A328Z9J0_9BURK</name>
<dbReference type="Gene3D" id="3.40.50.300">
    <property type="entry name" value="P-loop containing nucleotide triphosphate hydrolases"/>
    <property type="match status" value="3"/>
</dbReference>
<dbReference type="InterPro" id="IPR041679">
    <property type="entry name" value="DNA2/NAM7-like_C"/>
</dbReference>
<dbReference type="PANTHER" id="PTHR10887">
    <property type="entry name" value="DNA2/NAM7 HELICASE FAMILY"/>
    <property type="match status" value="1"/>
</dbReference>
<dbReference type="InterPro" id="IPR041677">
    <property type="entry name" value="DNA2/NAM7_AAA_11"/>
</dbReference>
<dbReference type="EMBL" id="QLTA01000026">
    <property type="protein sequence ID" value="RAR79427.1"/>
    <property type="molecule type" value="Genomic_DNA"/>
</dbReference>
<proteinExistence type="predicted"/>
<gene>
    <name evidence="2" type="ORF">AX018_102636</name>
</gene>